<dbReference type="KEGG" id="pshi:SAMEA2665130_2757"/>
<dbReference type="Pfam" id="PF02313">
    <property type="entry name" value="Fumarate_red_D"/>
    <property type="match status" value="1"/>
</dbReference>
<evidence type="ECO:0000256" key="4">
    <source>
        <dbReference type="ARBA" id="ARBA00022989"/>
    </source>
</evidence>
<dbReference type="GO" id="GO:0000104">
    <property type="term" value="F:succinate dehydrogenase activity"/>
    <property type="evidence" value="ECO:0007669"/>
    <property type="project" value="UniProtKB-UniRule"/>
</dbReference>
<dbReference type="PIRSF" id="PIRSF000179">
    <property type="entry name" value="FrdD"/>
    <property type="match status" value="1"/>
</dbReference>
<dbReference type="EMBL" id="JAFNAA010000005">
    <property type="protein sequence ID" value="MBO1107769.1"/>
    <property type="molecule type" value="Genomic_DNA"/>
</dbReference>
<dbReference type="NCBIfam" id="NF003977">
    <property type="entry name" value="PRK05470.1-1"/>
    <property type="match status" value="1"/>
</dbReference>
<comment type="function">
    <text evidence="6">Two distinct, membrane-bound, FAD-containing enzymes are responsible for the catalysis of fumarate and succinate interconversion; fumarate reductase is used in anaerobic growth, and succinate dehydrogenase is used in aerobic growth. Anchors the catalytic components of the fumarate reductase complex to the cell inner membrane, binds quinones.</text>
</comment>
<keyword evidence="2" id="KW-0997">Cell inner membrane</keyword>
<dbReference type="FunFam" id="1.20.1300.10:FF:000002">
    <property type="entry name" value="Fumarate reductase subunit D"/>
    <property type="match status" value="1"/>
</dbReference>
<gene>
    <name evidence="6 7" type="primary">frdD</name>
    <name evidence="7" type="ORF">J2R62_05950</name>
</gene>
<feature type="transmembrane region" description="Helical" evidence="6">
    <location>
        <begin position="12"/>
        <end position="38"/>
    </location>
</feature>
<dbReference type="GO" id="GO:0005886">
    <property type="term" value="C:plasma membrane"/>
    <property type="evidence" value="ECO:0007669"/>
    <property type="project" value="UniProtKB-SubCell"/>
</dbReference>
<protein>
    <recommendedName>
        <fullName evidence="6">Fumarate reductase subunit D</fullName>
    </recommendedName>
    <alternativeName>
        <fullName evidence="6">Fumarate reductase 13 kDa hydrophobic protein</fullName>
    </alternativeName>
    <alternativeName>
        <fullName evidence="6">Quinol-fumarate reductase subunit D</fullName>
        <shortName evidence="6">QFR subunit D</shortName>
    </alternativeName>
</protein>
<comment type="subunit">
    <text evidence="6">Part of an enzyme complex containing four subunits: a flavoprotein (FrdA), an iron-sulfur protein (FrdB), and two hydrophobic anchor proteins (FrdC and FrdD).</text>
</comment>
<keyword evidence="1 6" id="KW-1003">Cell membrane</keyword>
<keyword evidence="5 6" id="KW-0472">Membrane</keyword>
<accession>A0A1A9B1E5</accession>
<organism evidence="7 8">
    <name type="scientific">Plesiomonas shigelloides</name>
    <name type="common">Aeromonas shigelloides</name>
    <dbReference type="NCBI Taxonomy" id="703"/>
    <lineage>
        <taxon>Bacteria</taxon>
        <taxon>Pseudomonadati</taxon>
        <taxon>Pseudomonadota</taxon>
        <taxon>Gammaproteobacteria</taxon>
        <taxon>Enterobacterales</taxon>
        <taxon>Enterobacteriaceae</taxon>
        <taxon>Plesiomonas</taxon>
    </lineage>
</organism>
<evidence type="ECO:0000256" key="5">
    <source>
        <dbReference type="ARBA" id="ARBA00023136"/>
    </source>
</evidence>
<dbReference type="AlphaFoldDB" id="A0A1A9B1E5"/>
<evidence type="ECO:0000256" key="2">
    <source>
        <dbReference type="ARBA" id="ARBA00022519"/>
    </source>
</evidence>
<dbReference type="CDD" id="cd00547">
    <property type="entry name" value="QFR_TypeD_subunitD"/>
    <property type="match status" value="1"/>
</dbReference>
<feature type="transmembrane region" description="Helical" evidence="6">
    <location>
        <begin position="99"/>
        <end position="118"/>
    </location>
</feature>
<reference evidence="7" key="1">
    <citation type="submission" date="2021-03" db="EMBL/GenBank/DDBJ databases">
        <title>Plesiomonas shigelloides zfcc0051, isolated from zebrafish feces.</title>
        <authorList>
            <person name="Vanderhoek Z."/>
            <person name="Gaulke C."/>
        </authorList>
    </citation>
    <scope>NUCLEOTIDE SEQUENCE</scope>
    <source>
        <strain evidence="7">Zfcc0051</strain>
    </source>
</reference>
<dbReference type="GO" id="GO:0045283">
    <property type="term" value="C:fumarate reductase complex"/>
    <property type="evidence" value="ECO:0007669"/>
    <property type="project" value="UniProtKB-UniRule"/>
</dbReference>
<evidence type="ECO:0000313" key="7">
    <source>
        <dbReference type="EMBL" id="MBO1107769.1"/>
    </source>
</evidence>
<dbReference type="HAMAP" id="MF_00709">
    <property type="entry name" value="Fumarate_red_D"/>
    <property type="match status" value="1"/>
</dbReference>
<evidence type="ECO:0000256" key="6">
    <source>
        <dbReference type="HAMAP-Rule" id="MF_00709"/>
    </source>
</evidence>
<evidence type="ECO:0000256" key="1">
    <source>
        <dbReference type="ARBA" id="ARBA00022475"/>
    </source>
</evidence>
<name>A0A1A9B1E5_PLESH</name>
<proteinExistence type="inferred from homology"/>
<dbReference type="InterPro" id="IPR034804">
    <property type="entry name" value="SQR/QFR_C/D"/>
</dbReference>
<sequence length="119" mass="13059">MKPSIPQRSDEPVFWGLFGAGGMWSAIVSPVIILLVGIMLPLGMLPDGAMSYERVLGFAQSIIGRLFMLGMLILPIWCGMHRIHHAMHDLKVHVPAGKLVFYGLSAIYSLLALIVVFTL</sequence>
<keyword evidence="3 6" id="KW-0812">Transmembrane</keyword>
<dbReference type="SUPFAM" id="SSF81343">
    <property type="entry name" value="Fumarate reductase respiratory complex transmembrane subunits"/>
    <property type="match status" value="1"/>
</dbReference>
<comment type="similarity">
    <text evidence="6">Belongs to the FrdD family.</text>
</comment>
<evidence type="ECO:0000313" key="8">
    <source>
        <dbReference type="Proteomes" id="UP000664658"/>
    </source>
</evidence>
<comment type="caution">
    <text evidence="7">The sequence shown here is derived from an EMBL/GenBank/DDBJ whole genome shotgun (WGS) entry which is preliminary data.</text>
</comment>
<feature type="transmembrane region" description="Helical" evidence="6">
    <location>
        <begin position="58"/>
        <end position="78"/>
    </location>
</feature>
<dbReference type="GeneID" id="69704528"/>
<dbReference type="InterPro" id="IPR003418">
    <property type="entry name" value="Fumarate_red_D"/>
</dbReference>
<comment type="subcellular location">
    <subcellularLocation>
        <location evidence="6">Cell membrane</location>
        <topology evidence="6">Multi-pass membrane protein</topology>
    </subcellularLocation>
</comment>
<dbReference type="GO" id="GO:0006106">
    <property type="term" value="P:fumarate metabolic process"/>
    <property type="evidence" value="ECO:0007669"/>
    <property type="project" value="InterPro"/>
</dbReference>
<dbReference type="Proteomes" id="UP000664658">
    <property type="component" value="Unassembled WGS sequence"/>
</dbReference>
<evidence type="ECO:0000256" key="3">
    <source>
        <dbReference type="ARBA" id="ARBA00022692"/>
    </source>
</evidence>
<dbReference type="RefSeq" id="WP_010864790.1">
    <property type="nucleotide sequence ID" value="NZ_CP027852.1"/>
</dbReference>
<keyword evidence="4 6" id="KW-1133">Transmembrane helix</keyword>
<dbReference type="Gene3D" id="1.20.1300.10">
    <property type="entry name" value="Fumarate reductase/succinate dehydrogenase, transmembrane subunit"/>
    <property type="match status" value="1"/>
</dbReference>